<organism evidence="7 8">
    <name type="scientific">Streptomyces sulfonofaciens</name>
    <dbReference type="NCBI Taxonomy" id="68272"/>
    <lineage>
        <taxon>Bacteria</taxon>
        <taxon>Bacillati</taxon>
        <taxon>Actinomycetota</taxon>
        <taxon>Actinomycetes</taxon>
        <taxon>Kitasatosporales</taxon>
        <taxon>Streptomycetaceae</taxon>
        <taxon>Streptomyces</taxon>
    </lineage>
</organism>
<keyword evidence="5" id="KW-0560">Oxidoreductase</keyword>
<keyword evidence="3" id="KW-0285">Flavoprotein</keyword>
<evidence type="ECO:0000256" key="5">
    <source>
        <dbReference type="ARBA" id="ARBA00023002"/>
    </source>
</evidence>
<comment type="similarity">
    <text evidence="2">Belongs to the NADH dehydrogenase family.</text>
</comment>
<reference evidence="7" key="1">
    <citation type="journal article" date="2014" name="Int. J. Syst. Evol. Microbiol.">
        <title>Complete genome sequence of Corynebacterium casei LMG S-19264T (=DSM 44701T), isolated from a smear-ripened cheese.</title>
        <authorList>
            <consortium name="US DOE Joint Genome Institute (JGI-PGF)"/>
            <person name="Walter F."/>
            <person name="Albersmeier A."/>
            <person name="Kalinowski J."/>
            <person name="Ruckert C."/>
        </authorList>
    </citation>
    <scope>NUCLEOTIDE SEQUENCE</scope>
    <source>
        <strain evidence="7">JCM 5069</strain>
    </source>
</reference>
<dbReference type="Pfam" id="PF07992">
    <property type="entry name" value="Pyr_redox_2"/>
    <property type="match status" value="1"/>
</dbReference>
<evidence type="ECO:0000313" key="8">
    <source>
        <dbReference type="Proteomes" id="UP000603708"/>
    </source>
</evidence>
<dbReference type="SUPFAM" id="SSF51905">
    <property type="entry name" value="FAD/NAD(P)-binding domain"/>
    <property type="match status" value="1"/>
</dbReference>
<dbReference type="Proteomes" id="UP000603708">
    <property type="component" value="Unassembled WGS sequence"/>
</dbReference>
<evidence type="ECO:0000256" key="3">
    <source>
        <dbReference type="ARBA" id="ARBA00022630"/>
    </source>
</evidence>
<dbReference type="EMBL" id="BNCD01000012">
    <property type="protein sequence ID" value="GHH82169.1"/>
    <property type="molecule type" value="Genomic_DNA"/>
</dbReference>
<dbReference type="PANTHER" id="PTHR42913:SF3">
    <property type="entry name" value="64 KDA MITOCHONDRIAL NADH DEHYDROGENASE (EUROFUNG)"/>
    <property type="match status" value="1"/>
</dbReference>
<comment type="caution">
    <text evidence="7">The sequence shown here is derived from an EMBL/GenBank/DDBJ whole genome shotgun (WGS) entry which is preliminary data.</text>
</comment>
<reference evidence="7" key="2">
    <citation type="submission" date="2020-09" db="EMBL/GenBank/DDBJ databases">
        <authorList>
            <person name="Sun Q."/>
            <person name="Ohkuma M."/>
        </authorList>
    </citation>
    <scope>NUCLEOTIDE SEQUENCE</scope>
    <source>
        <strain evidence="7">JCM 5069</strain>
    </source>
</reference>
<evidence type="ECO:0000256" key="1">
    <source>
        <dbReference type="ARBA" id="ARBA00001974"/>
    </source>
</evidence>
<dbReference type="AlphaFoldDB" id="A0A919GDW8"/>
<comment type="cofactor">
    <cofactor evidence="1">
        <name>FAD</name>
        <dbReference type="ChEBI" id="CHEBI:57692"/>
    </cofactor>
</comment>
<evidence type="ECO:0000259" key="6">
    <source>
        <dbReference type="Pfam" id="PF07992"/>
    </source>
</evidence>
<dbReference type="PRINTS" id="PR00411">
    <property type="entry name" value="PNDRDTASEI"/>
</dbReference>
<name>A0A919GDW8_9ACTN</name>
<sequence>MVRGRGAAFGGWGETMKSVLVVGGGFAGVWTAAGAVRAAREIGGGEDLGVTLVSGGDDLVVRPRLYEDDPESMRVPLDRVLGPIGVRRVTATVTGIDTRARTVRAVERTGGELTLRYDKLVLATGSQLVRPGFPGAQHLFDVDTLPAAAALDHHLRRLPRRAASAGRYTAVVVGAGFTGLEVATGLGERLRAIADRQDAGEEVRIVLVDRGEALGPELGAGPRRAIEGAVDELKIERRLGRTVASATPEAVTLSDGEVIPAATVVWTAGIAASPLTAQIPAERDRAGRLSVDAYLRVAGVLDVYAAGDVAAAPAEDGHTTMLSCQHALPMGKFAGHNVAADLLGADPLPFAPDPYTTTLDLGPAGAVSTRGWERVVEMVGEEAKRLKQDINTQWIYPALDDADRLLDQAGRFSNL</sequence>
<dbReference type="GO" id="GO:0003955">
    <property type="term" value="F:NAD(P)H dehydrogenase (quinone) activity"/>
    <property type="evidence" value="ECO:0007669"/>
    <property type="project" value="TreeGrafter"/>
</dbReference>
<dbReference type="GO" id="GO:0019646">
    <property type="term" value="P:aerobic electron transport chain"/>
    <property type="evidence" value="ECO:0007669"/>
    <property type="project" value="TreeGrafter"/>
</dbReference>
<dbReference type="InterPro" id="IPR051169">
    <property type="entry name" value="NADH-Q_oxidoreductase"/>
</dbReference>
<proteinExistence type="inferred from homology"/>
<evidence type="ECO:0000256" key="2">
    <source>
        <dbReference type="ARBA" id="ARBA00005272"/>
    </source>
</evidence>
<keyword evidence="4" id="KW-0274">FAD</keyword>
<protein>
    <submittedName>
        <fullName evidence="7">Pyridine nucleotide-disulfide oxidoreductase</fullName>
    </submittedName>
</protein>
<accession>A0A919GDW8</accession>
<evidence type="ECO:0000256" key="4">
    <source>
        <dbReference type="ARBA" id="ARBA00022827"/>
    </source>
</evidence>
<gene>
    <name evidence="7" type="ORF">GCM10018793_41350</name>
</gene>
<dbReference type="PRINTS" id="PR00368">
    <property type="entry name" value="FADPNR"/>
</dbReference>
<dbReference type="PANTHER" id="PTHR42913">
    <property type="entry name" value="APOPTOSIS-INDUCING FACTOR 1"/>
    <property type="match status" value="1"/>
</dbReference>
<dbReference type="InterPro" id="IPR023753">
    <property type="entry name" value="FAD/NAD-binding_dom"/>
</dbReference>
<evidence type="ECO:0000313" key="7">
    <source>
        <dbReference type="EMBL" id="GHH82169.1"/>
    </source>
</evidence>
<keyword evidence="8" id="KW-1185">Reference proteome</keyword>
<feature type="domain" description="FAD/NAD(P)-binding" evidence="6">
    <location>
        <begin position="18"/>
        <end position="330"/>
    </location>
</feature>
<dbReference type="Gene3D" id="3.50.50.100">
    <property type="match status" value="1"/>
</dbReference>
<dbReference type="InterPro" id="IPR036188">
    <property type="entry name" value="FAD/NAD-bd_sf"/>
</dbReference>